<evidence type="ECO:0000256" key="1">
    <source>
        <dbReference type="SAM" id="Phobius"/>
    </source>
</evidence>
<keyword evidence="1" id="KW-1133">Transmembrane helix</keyword>
<proteinExistence type="predicted"/>
<dbReference type="EMBL" id="CAJNIZ010042816">
    <property type="protein sequence ID" value="CAE7639296.1"/>
    <property type="molecule type" value="Genomic_DNA"/>
</dbReference>
<protein>
    <submittedName>
        <fullName evidence="2">Uncharacterized protein</fullName>
    </submittedName>
</protein>
<dbReference type="OrthoDB" id="10522208at2759"/>
<feature type="transmembrane region" description="Helical" evidence="1">
    <location>
        <begin position="40"/>
        <end position="62"/>
    </location>
</feature>
<evidence type="ECO:0000313" key="2">
    <source>
        <dbReference type="EMBL" id="CAE7639296.1"/>
    </source>
</evidence>
<comment type="caution">
    <text evidence="2">The sequence shown here is derived from an EMBL/GenBank/DDBJ whole genome shotgun (WGS) entry which is preliminary data.</text>
</comment>
<dbReference type="AlphaFoldDB" id="A0A812VUM0"/>
<keyword evidence="3" id="KW-1185">Reference proteome</keyword>
<evidence type="ECO:0000313" key="3">
    <source>
        <dbReference type="Proteomes" id="UP000649617"/>
    </source>
</evidence>
<keyword evidence="1" id="KW-0812">Transmembrane</keyword>
<keyword evidence="1" id="KW-0472">Membrane</keyword>
<reference evidence="2" key="1">
    <citation type="submission" date="2021-02" db="EMBL/GenBank/DDBJ databases">
        <authorList>
            <person name="Dougan E. K."/>
            <person name="Rhodes N."/>
            <person name="Thang M."/>
            <person name="Chan C."/>
        </authorList>
    </citation>
    <scope>NUCLEOTIDE SEQUENCE</scope>
</reference>
<sequence>MLLGIIEAYLIKLFEMYTYWGKIVYAEESLAFFEAPLGGIIYGFCVACIIIASIAIPGEALFNLGDENEKDIFNNDESICPFIFSLKRMPATQTKLAMEGLTYERLKPYVGDHMMLFKVLSSGGPRCFRRAGCHPCSEGVQQNTC</sequence>
<organism evidence="2 3">
    <name type="scientific">Symbiodinium pilosum</name>
    <name type="common">Dinoflagellate</name>
    <dbReference type="NCBI Taxonomy" id="2952"/>
    <lineage>
        <taxon>Eukaryota</taxon>
        <taxon>Sar</taxon>
        <taxon>Alveolata</taxon>
        <taxon>Dinophyceae</taxon>
        <taxon>Suessiales</taxon>
        <taxon>Symbiodiniaceae</taxon>
        <taxon>Symbiodinium</taxon>
    </lineage>
</organism>
<dbReference type="Proteomes" id="UP000649617">
    <property type="component" value="Unassembled WGS sequence"/>
</dbReference>
<gene>
    <name evidence="2" type="ORF">SPIL2461_LOCUS16914</name>
</gene>
<name>A0A812VUM0_SYMPI</name>
<accession>A0A812VUM0</accession>